<dbReference type="InterPro" id="IPR007688">
    <property type="entry name" value="Conjugal_tfr_TrbL/VirB6"/>
</dbReference>
<keyword evidence="4 6" id="KW-0472">Membrane</keyword>
<evidence type="ECO:0000313" key="8">
    <source>
        <dbReference type="EMBL" id="EDA7616261.1"/>
    </source>
</evidence>
<organism evidence="8">
    <name type="scientific">Salmonella typhimurium</name>
    <dbReference type="NCBI Taxonomy" id="90371"/>
    <lineage>
        <taxon>Bacteria</taxon>
        <taxon>Pseudomonadati</taxon>
        <taxon>Pseudomonadota</taxon>
        <taxon>Gammaproteobacteria</taxon>
        <taxon>Enterobacterales</taxon>
        <taxon>Enterobacteriaceae</taxon>
        <taxon>Salmonella</taxon>
    </lineage>
</organism>
<keyword evidence="3 6" id="KW-1133">Transmembrane helix</keyword>
<feature type="transmembrane region" description="Helical" evidence="6">
    <location>
        <begin position="62"/>
        <end position="81"/>
    </location>
</feature>
<evidence type="ECO:0000256" key="6">
    <source>
        <dbReference type="SAM" id="Phobius"/>
    </source>
</evidence>
<reference evidence="8" key="1">
    <citation type="submission" date="2018-07" db="EMBL/GenBank/DDBJ databases">
        <authorList>
            <person name="Ashton P.M."/>
            <person name="Dallman T."/>
            <person name="Nair S."/>
            <person name="De Pinna E."/>
            <person name="Peters T."/>
            <person name="Grant K."/>
        </authorList>
    </citation>
    <scope>NUCLEOTIDE SEQUENCE</scope>
    <source>
        <strain evidence="8">116039</strain>
    </source>
</reference>
<dbReference type="GO" id="GO:0030255">
    <property type="term" value="P:protein secretion by the type IV secretion system"/>
    <property type="evidence" value="ECO:0007669"/>
    <property type="project" value="InterPro"/>
</dbReference>
<feature type="compositionally biased region" description="Polar residues" evidence="5">
    <location>
        <begin position="472"/>
        <end position="506"/>
    </location>
</feature>
<proteinExistence type="predicted"/>
<feature type="region of interest" description="Disordered" evidence="5">
    <location>
        <begin position="441"/>
        <end position="520"/>
    </location>
</feature>
<comment type="caution">
    <text evidence="8">The sequence shown here is derived from an EMBL/GenBank/DDBJ whole genome shotgun (WGS) entry which is preliminary data.</text>
</comment>
<protein>
    <submittedName>
        <fullName evidence="8">P-type conjugative transfer protein TrbL</fullName>
    </submittedName>
</protein>
<dbReference type="GO" id="GO:0016020">
    <property type="term" value="C:membrane"/>
    <property type="evidence" value="ECO:0007669"/>
    <property type="project" value="UniProtKB-SubCell"/>
</dbReference>
<dbReference type="AlphaFoldDB" id="A0A626FCM3"/>
<feature type="transmembrane region" description="Helical" evidence="6">
    <location>
        <begin position="224"/>
        <end position="242"/>
    </location>
</feature>
<feature type="transmembrane region" description="Helical" evidence="6">
    <location>
        <begin position="93"/>
        <end position="118"/>
    </location>
</feature>
<evidence type="ECO:0000256" key="5">
    <source>
        <dbReference type="SAM" id="MobiDB-lite"/>
    </source>
</evidence>
<keyword evidence="7" id="KW-0732">Signal</keyword>
<feature type="compositionally biased region" description="Gly residues" evidence="5">
    <location>
        <begin position="372"/>
        <end position="381"/>
    </location>
</feature>
<name>A0A626FCM3_SALTM</name>
<feature type="chain" id="PRO_5026006817" evidence="7">
    <location>
        <begin position="32"/>
        <end position="520"/>
    </location>
</feature>
<feature type="transmembrane region" description="Helical" evidence="6">
    <location>
        <begin position="184"/>
        <end position="204"/>
    </location>
</feature>
<feature type="region of interest" description="Disordered" evidence="5">
    <location>
        <begin position="343"/>
        <end position="398"/>
    </location>
</feature>
<evidence type="ECO:0000256" key="2">
    <source>
        <dbReference type="ARBA" id="ARBA00022692"/>
    </source>
</evidence>
<accession>A0A626FCM3</accession>
<dbReference type="NCBIfam" id="TIGR02783">
    <property type="entry name" value="TrbL_P"/>
    <property type="match status" value="1"/>
</dbReference>
<evidence type="ECO:0000256" key="1">
    <source>
        <dbReference type="ARBA" id="ARBA00004141"/>
    </source>
</evidence>
<evidence type="ECO:0000256" key="4">
    <source>
        <dbReference type="ARBA" id="ARBA00023136"/>
    </source>
</evidence>
<feature type="signal peptide" evidence="7">
    <location>
        <begin position="1"/>
        <end position="31"/>
    </location>
</feature>
<dbReference type="InterPro" id="IPR014150">
    <property type="entry name" value="Conjugal_tfr_TrbL"/>
</dbReference>
<feature type="transmembrane region" description="Helical" evidence="6">
    <location>
        <begin position="157"/>
        <end position="177"/>
    </location>
</feature>
<dbReference type="Pfam" id="PF04610">
    <property type="entry name" value="TrbL"/>
    <property type="match status" value="1"/>
</dbReference>
<evidence type="ECO:0000256" key="3">
    <source>
        <dbReference type="ARBA" id="ARBA00022989"/>
    </source>
</evidence>
<evidence type="ECO:0000256" key="7">
    <source>
        <dbReference type="SAM" id="SignalP"/>
    </source>
</evidence>
<keyword evidence="2 6" id="KW-0812">Transmembrane</keyword>
<gene>
    <name evidence="8" type="primary">trbL</name>
    <name evidence="8" type="ORF">A3V89_26395</name>
</gene>
<dbReference type="EMBL" id="AALLDS010000102">
    <property type="protein sequence ID" value="EDA7616261.1"/>
    <property type="molecule type" value="Genomic_DNA"/>
</dbReference>
<comment type="subcellular location">
    <subcellularLocation>
        <location evidence="1">Membrane</location>
        <topology evidence="1">Multi-pass membrane protein</topology>
    </subcellularLocation>
</comment>
<feature type="transmembrane region" description="Helical" evidence="6">
    <location>
        <begin position="254"/>
        <end position="272"/>
    </location>
</feature>
<feature type="compositionally biased region" description="Gly residues" evidence="5">
    <location>
        <begin position="346"/>
        <end position="362"/>
    </location>
</feature>
<sequence>MISVLNRENIKPFTFLILVMVLFSYSSFASAAMDSNVMDEVLNKYQGAASAWSGVMIKYGTWLFWSLALISMVWTFGMMAMQGDGINTALAEIVRFFVVIGFFWYLLSNGPAIAMAIIKSMWQIGAEAIGQNAAFTPGGVTQIGFDIFFKVLDQSSVWSPVDSTAGIILGIIILGILALVGVNLLLLFISAWVLVYGGIFFLGFGGSRWTSDMAINFFKTVLSTGAQLMSMVLIIGIGKSILDSYYTGMSSSISLKEMGVIFVVALALLYLSNKIPALIGGLAGGGTGGIGSFGAGALVGAAASAAAIAATGGALAAAGAANAAGGASALKAAFESAQAAMAEESGSGGSGGSGGGFGGGEDTGSVDPSGGQPSGGSGGSSAGSSSGSASGGSQGFASSFSRAGRMASHMASSLADGMAARNAAKHDSKISAAKDTIAQTAGGQLASQIRAQTAARQSGPMVSDDTAMQGAFASNDNASTNQFSGDGLSGSQPDTDNGSGESQAPQGSDEYEQFKNKQNF</sequence>
<feature type="compositionally biased region" description="Polar residues" evidence="5">
    <location>
        <begin position="441"/>
        <end position="456"/>
    </location>
</feature>